<evidence type="ECO:0000259" key="1">
    <source>
        <dbReference type="PROSITE" id="PS50925"/>
    </source>
</evidence>
<proteinExistence type="predicted"/>
<dbReference type="RefSeq" id="XP_062705272.1">
    <property type="nucleotide sequence ID" value="XM_062849288.1"/>
</dbReference>
<accession>A0ABM1YVP2</accession>
<feature type="domain" description="BLUF" evidence="1">
    <location>
        <begin position="128"/>
        <end position="226"/>
    </location>
</feature>
<dbReference type="InterPro" id="IPR007024">
    <property type="entry name" value="BLUF_domain"/>
</dbReference>
<dbReference type="InterPro" id="IPR055308">
    <property type="entry name" value="TEX47-like"/>
</dbReference>
<protein>
    <recommendedName>
        <fullName evidence="1">BLUF domain-containing protein</fullName>
    </recommendedName>
</protein>
<dbReference type="GeneID" id="115254552"/>
<dbReference type="PROSITE" id="PS50925">
    <property type="entry name" value="BLUF"/>
    <property type="match status" value="1"/>
</dbReference>
<dbReference type="Pfam" id="PF24787">
    <property type="entry name" value="TEX47"/>
    <property type="match status" value="1"/>
</dbReference>
<dbReference type="PANTHER" id="PTHR34035:SF1">
    <property type="entry name" value="TESTIS-EXPRESSED PROTEIN 47"/>
    <property type="match status" value="1"/>
</dbReference>
<evidence type="ECO:0000313" key="2">
    <source>
        <dbReference type="EnsemblMetazoa" id="AALFPA23_012559.P18014"/>
    </source>
</evidence>
<dbReference type="EnsemblMetazoa" id="AALFPA23_012559.R18014">
    <property type="protein sequence ID" value="AALFPA23_012559.P18014"/>
    <property type="gene ID" value="AALFPA23_012559"/>
</dbReference>
<dbReference type="Proteomes" id="UP000069940">
    <property type="component" value="Unassembled WGS sequence"/>
</dbReference>
<reference evidence="3" key="1">
    <citation type="journal article" date="2015" name="Proc. Natl. Acad. Sci. U.S.A.">
        <title>Genome sequence of the Asian Tiger mosquito, Aedes albopictus, reveals insights into its biology, genetics, and evolution.</title>
        <authorList>
            <person name="Chen X.G."/>
            <person name="Jiang X."/>
            <person name="Gu J."/>
            <person name="Xu M."/>
            <person name="Wu Y."/>
            <person name="Deng Y."/>
            <person name="Zhang C."/>
            <person name="Bonizzoni M."/>
            <person name="Dermauw W."/>
            <person name="Vontas J."/>
            <person name="Armbruster P."/>
            <person name="Huang X."/>
            <person name="Yang Y."/>
            <person name="Zhang H."/>
            <person name="He W."/>
            <person name="Peng H."/>
            <person name="Liu Y."/>
            <person name="Wu K."/>
            <person name="Chen J."/>
            <person name="Lirakis M."/>
            <person name="Topalis P."/>
            <person name="Van Leeuwen T."/>
            <person name="Hall A.B."/>
            <person name="Jiang X."/>
            <person name="Thorpe C."/>
            <person name="Mueller R.L."/>
            <person name="Sun C."/>
            <person name="Waterhouse R.M."/>
            <person name="Yan G."/>
            <person name="Tu Z.J."/>
            <person name="Fang X."/>
            <person name="James A.A."/>
        </authorList>
    </citation>
    <scope>NUCLEOTIDE SEQUENCE [LARGE SCALE GENOMIC DNA]</scope>
    <source>
        <strain evidence="3">Foshan</strain>
    </source>
</reference>
<dbReference type="PANTHER" id="PTHR34035">
    <property type="entry name" value="TESTIS-EXPRESSED PROTEIN 47"/>
    <property type="match status" value="1"/>
</dbReference>
<evidence type="ECO:0000313" key="3">
    <source>
        <dbReference type="Proteomes" id="UP000069940"/>
    </source>
</evidence>
<organism evidence="2 3">
    <name type="scientific">Aedes albopictus</name>
    <name type="common">Asian tiger mosquito</name>
    <name type="synonym">Stegomyia albopicta</name>
    <dbReference type="NCBI Taxonomy" id="7160"/>
    <lineage>
        <taxon>Eukaryota</taxon>
        <taxon>Metazoa</taxon>
        <taxon>Ecdysozoa</taxon>
        <taxon>Arthropoda</taxon>
        <taxon>Hexapoda</taxon>
        <taxon>Insecta</taxon>
        <taxon>Pterygota</taxon>
        <taxon>Neoptera</taxon>
        <taxon>Endopterygota</taxon>
        <taxon>Diptera</taxon>
        <taxon>Nematocera</taxon>
        <taxon>Culicoidea</taxon>
        <taxon>Culicidae</taxon>
        <taxon>Culicinae</taxon>
        <taxon>Aedini</taxon>
        <taxon>Aedes</taxon>
        <taxon>Stegomyia</taxon>
    </lineage>
</organism>
<keyword evidence="3" id="KW-1185">Reference proteome</keyword>
<reference evidence="2" key="2">
    <citation type="submission" date="2025-05" db="UniProtKB">
        <authorList>
            <consortium name="EnsemblMetazoa"/>
        </authorList>
    </citation>
    <scope>IDENTIFICATION</scope>
    <source>
        <strain evidence="2">Foshan</strain>
    </source>
</reference>
<sequence length="351" mass="40555">MHLFCQQPINRLVRFVLSHSTPTWSAATVAGHGTVAAKISEGGDSEAFHTPHDLATALMEMKFNTCFYWRAPAHSMSSTTPGKGPKKKPLPYFMQRSEDAILPSFQNRRTLADHVKDNMLCAGRKSYFQRIVYVGRHPKVSAMTIRDQFLKVIKEMQEKTTIDIKLFGLMINFDGYSMHMVESAEETIGEYMRYLATSDLFESSRVVLVYNNINQRFFRKLVWRFADYLNDLTPSVIDAKDPDVVQKTINDFMVQLYTLCKMVRAEELDERSAFKSLYLDENYEEHTPDAIVLEYLLNLKCLFTVQEYGKFYGVIPDISTFKDKVWPIPHDLTPYDVFETGKYEINITFGN</sequence>
<name>A0ABM1YVP2_AEDAL</name>